<feature type="compositionally biased region" description="Gly residues" evidence="1">
    <location>
        <begin position="23"/>
        <end position="32"/>
    </location>
</feature>
<feature type="compositionally biased region" description="Basic and acidic residues" evidence="1">
    <location>
        <begin position="1"/>
        <end position="10"/>
    </location>
</feature>
<comment type="caution">
    <text evidence="2">The sequence shown here is derived from an EMBL/GenBank/DDBJ whole genome shotgun (WGS) entry which is preliminary data.</text>
</comment>
<organism evidence="2 3">
    <name type="scientific">Portunus trituberculatus</name>
    <name type="common">Swimming crab</name>
    <name type="synonym">Neptunus trituberculatus</name>
    <dbReference type="NCBI Taxonomy" id="210409"/>
    <lineage>
        <taxon>Eukaryota</taxon>
        <taxon>Metazoa</taxon>
        <taxon>Ecdysozoa</taxon>
        <taxon>Arthropoda</taxon>
        <taxon>Crustacea</taxon>
        <taxon>Multicrustacea</taxon>
        <taxon>Malacostraca</taxon>
        <taxon>Eumalacostraca</taxon>
        <taxon>Eucarida</taxon>
        <taxon>Decapoda</taxon>
        <taxon>Pleocyemata</taxon>
        <taxon>Brachyura</taxon>
        <taxon>Eubrachyura</taxon>
        <taxon>Portunoidea</taxon>
        <taxon>Portunidae</taxon>
        <taxon>Portuninae</taxon>
        <taxon>Portunus</taxon>
    </lineage>
</organism>
<feature type="region of interest" description="Disordered" evidence="1">
    <location>
        <begin position="1"/>
        <end position="68"/>
    </location>
</feature>
<evidence type="ECO:0000313" key="3">
    <source>
        <dbReference type="Proteomes" id="UP000324222"/>
    </source>
</evidence>
<proteinExistence type="predicted"/>
<dbReference type="EMBL" id="VSRR010043591">
    <property type="protein sequence ID" value="MPC76535.1"/>
    <property type="molecule type" value="Genomic_DNA"/>
</dbReference>
<gene>
    <name evidence="2" type="ORF">E2C01_070952</name>
</gene>
<feature type="compositionally biased region" description="Low complexity" evidence="1">
    <location>
        <begin position="33"/>
        <end position="62"/>
    </location>
</feature>
<reference evidence="2 3" key="1">
    <citation type="submission" date="2019-05" db="EMBL/GenBank/DDBJ databases">
        <title>Another draft genome of Portunus trituberculatus and its Hox gene families provides insights of decapod evolution.</title>
        <authorList>
            <person name="Jeong J.-H."/>
            <person name="Song I."/>
            <person name="Kim S."/>
            <person name="Choi T."/>
            <person name="Kim D."/>
            <person name="Ryu S."/>
            <person name="Kim W."/>
        </authorList>
    </citation>
    <scope>NUCLEOTIDE SEQUENCE [LARGE SCALE GENOMIC DNA]</scope>
    <source>
        <tissue evidence="2">Muscle</tissue>
    </source>
</reference>
<sequence>MTPQTRDKNASRYRRSLTLLDGNGDGCGGGSTNGNYSSCNNEPGNWNDSDGSGSGGSDNNSDLSVTFD</sequence>
<dbReference type="Proteomes" id="UP000324222">
    <property type="component" value="Unassembled WGS sequence"/>
</dbReference>
<evidence type="ECO:0000313" key="2">
    <source>
        <dbReference type="EMBL" id="MPC76535.1"/>
    </source>
</evidence>
<keyword evidence="3" id="KW-1185">Reference proteome</keyword>
<protein>
    <submittedName>
        <fullName evidence="2">Uncharacterized protein</fullName>
    </submittedName>
</protein>
<dbReference type="AlphaFoldDB" id="A0A5B7I307"/>
<accession>A0A5B7I307</accession>
<evidence type="ECO:0000256" key="1">
    <source>
        <dbReference type="SAM" id="MobiDB-lite"/>
    </source>
</evidence>
<name>A0A5B7I307_PORTR</name>